<evidence type="ECO:0000256" key="1">
    <source>
        <dbReference type="ARBA" id="ARBA00009764"/>
    </source>
</evidence>
<proteinExistence type="inferred from homology"/>
<comment type="similarity">
    <text evidence="1 5">Belongs to the FliD family.</text>
</comment>
<keyword evidence="9" id="KW-0969">Cilium</keyword>
<dbReference type="AlphaFoldDB" id="A0A1X6WN39"/>
<keyword evidence="10" id="KW-1185">Reference proteome</keyword>
<dbReference type="PANTHER" id="PTHR30288">
    <property type="entry name" value="FLAGELLAR CAP/ASSEMBLY PROTEIN FLID"/>
    <property type="match status" value="1"/>
</dbReference>
<comment type="subcellular location">
    <subcellularLocation>
        <location evidence="5">Secreted</location>
    </subcellularLocation>
    <subcellularLocation>
        <location evidence="5">Bacterial flagellum</location>
    </subcellularLocation>
</comment>
<dbReference type="GO" id="GO:0009421">
    <property type="term" value="C:bacterial-type flagellum filament cap"/>
    <property type="evidence" value="ECO:0007669"/>
    <property type="project" value="InterPro"/>
</dbReference>
<reference evidence="10" key="1">
    <citation type="submission" date="2017-02" db="EMBL/GenBank/DDBJ databases">
        <authorList>
            <person name="Dridi B."/>
        </authorList>
    </citation>
    <scope>NUCLEOTIDE SEQUENCE [LARGE SCALE GENOMIC DNA]</scope>
    <source>
        <strain evidence="10">bH819</strain>
    </source>
</reference>
<accession>A0A1X6WN39</accession>
<dbReference type="GO" id="GO:0005576">
    <property type="term" value="C:extracellular region"/>
    <property type="evidence" value="ECO:0007669"/>
    <property type="project" value="UniProtKB-SubCell"/>
</dbReference>
<keyword evidence="3 5" id="KW-0175">Coiled coil</keyword>
<dbReference type="GO" id="GO:0071973">
    <property type="term" value="P:bacterial-type flagellum-dependent cell motility"/>
    <property type="evidence" value="ECO:0007669"/>
    <property type="project" value="TreeGrafter"/>
</dbReference>
<evidence type="ECO:0000256" key="3">
    <source>
        <dbReference type="ARBA" id="ARBA00023054"/>
    </source>
</evidence>
<keyword evidence="5" id="KW-0964">Secreted</keyword>
<dbReference type="Proteomes" id="UP000195918">
    <property type="component" value="Unassembled WGS sequence"/>
</dbReference>
<organism evidence="9 10">
    <name type="scientific">Vagococcus fluvialis bH819</name>
    <dbReference type="NCBI Taxonomy" id="1255619"/>
    <lineage>
        <taxon>Bacteria</taxon>
        <taxon>Bacillati</taxon>
        <taxon>Bacillota</taxon>
        <taxon>Bacilli</taxon>
        <taxon>Lactobacillales</taxon>
        <taxon>Enterococcaceae</taxon>
        <taxon>Vagococcus</taxon>
    </lineage>
</organism>
<evidence type="ECO:0000256" key="5">
    <source>
        <dbReference type="RuleBase" id="RU362066"/>
    </source>
</evidence>
<evidence type="ECO:0000259" key="8">
    <source>
        <dbReference type="Pfam" id="PF07195"/>
    </source>
</evidence>
<dbReference type="PANTHER" id="PTHR30288:SF0">
    <property type="entry name" value="FLAGELLAR HOOK-ASSOCIATED PROTEIN 2"/>
    <property type="match status" value="1"/>
</dbReference>
<dbReference type="EMBL" id="FWFD01000009">
    <property type="protein sequence ID" value="SLM85685.1"/>
    <property type="molecule type" value="Genomic_DNA"/>
</dbReference>
<dbReference type="RefSeq" id="WP_086951326.1">
    <property type="nucleotide sequence ID" value="NZ_FWFD01000009.1"/>
</dbReference>
<dbReference type="Pfam" id="PF07196">
    <property type="entry name" value="Flagellin_IN"/>
    <property type="match status" value="1"/>
</dbReference>
<evidence type="ECO:0000256" key="2">
    <source>
        <dbReference type="ARBA" id="ARBA00011255"/>
    </source>
</evidence>
<feature type="region of interest" description="Disordered" evidence="6">
    <location>
        <begin position="296"/>
        <end position="316"/>
    </location>
</feature>
<evidence type="ECO:0000313" key="9">
    <source>
        <dbReference type="EMBL" id="SLM85685.1"/>
    </source>
</evidence>
<comment type="function">
    <text evidence="5">Required for morphogenesis and for the elongation of the flagellar filament by facilitating polymerization of the flagellin monomers at the tip of growing filament. Forms a capping structure, which prevents flagellin subunits (transported through the central channel of the flagellum) from leaking out without polymerization at the distal end.</text>
</comment>
<gene>
    <name evidence="9" type="ORF">FM121_06270</name>
</gene>
<keyword evidence="9" id="KW-0966">Cell projection</keyword>
<dbReference type="InterPro" id="IPR010810">
    <property type="entry name" value="Flagellin_hook_IN_motif"/>
</dbReference>
<dbReference type="GO" id="GO:0009424">
    <property type="term" value="C:bacterial-type flagellum hook"/>
    <property type="evidence" value="ECO:0007669"/>
    <property type="project" value="UniProtKB-UniRule"/>
</dbReference>
<keyword evidence="9" id="KW-0282">Flagellum</keyword>
<evidence type="ECO:0000256" key="4">
    <source>
        <dbReference type="ARBA" id="ARBA00023143"/>
    </source>
</evidence>
<dbReference type="Pfam" id="PF07195">
    <property type="entry name" value="FliD_C"/>
    <property type="match status" value="1"/>
</dbReference>
<evidence type="ECO:0000259" key="7">
    <source>
        <dbReference type="Pfam" id="PF02465"/>
    </source>
</evidence>
<feature type="coiled-coil region" evidence="5">
    <location>
        <begin position="440"/>
        <end position="467"/>
    </location>
</feature>
<dbReference type="OrthoDB" id="9776025at2"/>
<dbReference type="InterPro" id="IPR010809">
    <property type="entry name" value="FliD_C"/>
</dbReference>
<evidence type="ECO:0000256" key="6">
    <source>
        <dbReference type="SAM" id="MobiDB-lite"/>
    </source>
</evidence>
<dbReference type="InterPro" id="IPR003481">
    <property type="entry name" value="FliD_N"/>
</dbReference>
<dbReference type="Pfam" id="PF02465">
    <property type="entry name" value="FliD_N"/>
    <property type="match status" value="1"/>
</dbReference>
<dbReference type="InterPro" id="IPR040026">
    <property type="entry name" value="FliD"/>
</dbReference>
<comment type="subunit">
    <text evidence="2 5">Homopentamer.</text>
</comment>
<keyword evidence="4 5" id="KW-0975">Bacterial flagellum</keyword>
<evidence type="ECO:0000313" key="10">
    <source>
        <dbReference type="Proteomes" id="UP000195918"/>
    </source>
</evidence>
<dbReference type="GO" id="GO:0007155">
    <property type="term" value="P:cell adhesion"/>
    <property type="evidence" value="ECO:0007669"/>
    <property type="project" value="InterPro"/>
</dbReference>
<name>A0A1X6WN39_9ENTE</name>
<feature type="compositionally biased region" description="Basic and acidic residues" evidence="6">
    <location>
        <begin position="296"/>
        <end position="307"/>
    </location>
</feature>
<sequence length="500" mass="55558">MPAVTSPTGISSTLGSYSGIGSEQIDQMIEAESTPLLRMNNQKSLILEQQNAWKDVRMRMNSLFKTIETLQKNETWNSKVTTSSKPDKVTISGTDKAMEDSFDITVQQIATSSRQVSGDIEKMDGKTIYDGLGTSGNLELDSKDPDGEKITIEINQNDSLKDITNKINSESKETGVKATIVDNHLVLSNVETGATDFNVGGDQALLGDLGMDKNSATNAPTYNKGINSKFTIDGMAVERTSNDVSDVVEGVTIHLHGKTEENVTVGLKRDLDKPVEAVNAFVEQYNGLMDFLNEKMDVGDPSKKDNKPGPLAGDSTASRLQSSLKMLATGLPDQNPHTTFKFPSEVGISVDKKGVLSLDEEKFKELLKEDPQNVQNFFYYAEKTMVEKKDEFGNVIKDEDGNAIMELDKKEFGYTVKLNELMNSYLKDQAGQKSVYTTKKESYEKSLKDLDERIDRFTEKLDKKRDYYVRTFTRLDQVMMQAEQQMATLITQLDSFGSGK</sequence>
<feature type="domain" description="Flagellar hook-associated protein 2 C-terminal" evidence="8">
    <location>
        <begin position="227"/>
        <end position="482"/>
    </location>
</feature>
<protein>
    <recommendedName>
        <fullName evidence="5">Flagellar hook-associated protein 2</fullName>
        <shortName evidence="5">HAP2</shortName>
    </recommendedName>
    <alternativeName>
        <fullName evidence="5">Flagellar cap protein</fullName>
    </alternativeName>
</protein>
<feature type="domain" description="Flagellar hook-associated protein 2 N-terminal" evidence="7">
    <location>
        <begin position="24"/>
        <end position="112"/>
    </location>
</feature>